<sequence length="119" mass="13479">MCTSTRFPEAIPLRNIKATTVVKALTKFFTLVGLPKSIQSDQGSNFTSGLFQQVMYQLGIDQHLSSAYHPESQGALERFHQTLKNMIRTYCLEFQKDWDEGVHLLLFAAREAVQETLGI</sequence>
<protein>
    <recommendedName>
        <fullName evidence="1">Integrase catalytic domain-containing protein</fullName>
    </recommendedName>
</protein>
<dbReference type="InterPro" id="IPR012337">
    <property type="entry name" value="RNaseH-like_sf"/>
</dbReference>
<dbReference type="PANTHER" id="PTHR37984">
    <property type="entry name" value="PROTEIN CBG26694"/>
    <property type="match status" value="1"/>
</dbReference>
<dbReference type="GO" id="GO:0003676">
    <property type="term" value="F:nucleic acid binding"/>
    <property type="evidence" value="ECO:0007669"/>
    <property type="project" value="InterPro"/>
</dbReference>
<name>A0A2G8JQP2_STIJA</name>
<evidence type="ECO:0000313" key="3">
    <source>
        <dbReference type="Proteomes" id="UP000230750"/>
    </source>
</evidence>
<dbReference type="InterPro" id="IPR036397">
    <property type="entry name" value="RNaseH_sf"/>
</dbReference>
<comment type="caution">
    <text evidence="2">The sequence shown here is derived from an EMBL/GenBank/DDBJ whole genome shotgun (WGS) entry which is preliminary data.</text>
</comment>
<feature type="domain" description="Integrase catalytic" evidence="1">
    <location>
        <begin position="1"/>
        <end position="119"/>
    </location>
</feature>
<dbReference type="PANTHER" id="PTHR37984:SF15">
    <property type="entry name" value="INTEGRASE CATALYTIC DOMAIN-CONTAINING PROTEIN"/>
    <property type="match status" value="1"/>
</dbReference>
<reference evidence="2 3" key="1">
    <citation type="journal article" date="2017" name="PLoS Biol.">
        <title>The sea cucumber genome provides insights into morphological evolution and visceral regeneration.</title>
        <authorList>
            <person name="Zhang X."/>
            <person name="Sun L."/>
            <person name="Yuan J."/>
            <person name="Sun Y."/>
            <person name="Gao Y."/>
            <person name="Zhang L."/>
            <person name="Li S."/>
            <person name="Dai H."/>
            <person name="Hamel J.F."/>
            <person name="Liu C."/>
            <person name="Yu Y."/>
            <person name="Liu S."/>
            <person name="Lin W."/>
            <person name="Guo K."/>
            <person name="Jin S."/>
            <person name="Xu P."/>
            <person name="Storey K.B."/>
            <person name="Huan P."/>
            <person name="Zhang T."/>
            <person name="Zhou Y."/>
            <person name="Zhang J."/>
            <person name="Lin C."/>
            <person name="Li X."/>
            <person name="Xing L."/>
            <person name="Huo D."/>
            <person name="Sun M."/>
            <person name="Wang L."/>
            <person name="Mercier A."/>
            <person name="Li F."/>
            <person name="Yang H."/>
            <person name="Xiang J."/>
        </authorList>
    </citation>
    <scope>NUCLEOTIDE SEQUENCE [LARGE SCALE GENOMIC DNA]</scope>
    <source>
        <strain evidence="2">Shaxun</strain>
        <tissue evidence="2">Muscle</tissue>
    </source>
</reference>
<evidence type="ECO:0000259" key="1">
    <source>
        <dbReference type="PROSITE" id="PS50994"/>
    </source>
</evidence>
<dbReference type="EMBL" id="MRZV01001405">
    <property type="protein sequence ID" value="PIK38094.1"/>
    <property type="molecule type" value="Genomic_DNA"/>
</dbReference>
<organism evidence="2 3">
    <name type="scientific">Stichopus japonicus</name>
    <name type="common">Sea cucumber</name>
    <dbReference type="NCBI Taxonomy" id="307972"/>
    <lineage>
        <taxon>Eukaryota</taxon>
        <taxon>Metazoa</taxon>
        <taxon>Echinodermata</taxon>
        <taxon>Eleutherozoa</taxon>
        <taxon>Echinozoa</taxon>
        <taxon>Holothuroidea</taxon>
        <taxon>Aspidochirotacea</taxon>
        <taxon>Aspidochirotida</taxon>
        <taxon>Stichopodidae</taxon>
        <taxon>Apostichopus</taxon>
    </lineage>
</organism>
<proteinExistence type="predicted"/>
<dbReference type="InterPro" id="IPR001584">
    <property type="entry name" value="Integrase_cat-core"/>
</dbReference>
<dbReference type="GO" id="GO:0015074">
    <property type="term" value="P:DNA integration"/>
    <property type="evidence" value="ECO:0007669"/>
    <property type="project" value="InterPro"/>
</dbReference>
<keyword evidence="3" id="KW-1185">Reference proteome</keyword>
<dbReference type="OrthoDB" id="10000497at2759"/>
<dbReference type="InterPro" id="IPR050951">
    <property type="entry name" value="Retrovirus_Pol_polyprotein"/>
</dbReference>
<dbReference type="SUPFAM" id="SSF53098">
    <property type="entry name" value="Ribonuclease H-like"/>
    <property type="match status" value="1"/>
</dbReference>
<gene>
    <name evidence="2" type="ORF">BSL78_25069</name>
</gene>
<evidence type="ECO:0000313" key="2">
    <source>
        <dbReference type="EMBL" id="PIK38094.1"/>
    </source>
</evidence>
<dbReference type="AlphaFoldDB" id="A0A2G8JQP2"/>
<dbReference type="Gene3D" id="3.30.420.10">
    <property type="entry name" value="Ribonuclease H-like superfamily/Ribonuclease H"/>
    <property type="match status" value="1"/>
</dbReference>
<dbReference type="PROSITE" id="PS50994">
    <property type="entry name" value="INTEGRASE"/>
    <property type="match status" value="1"/>
</dbReference>
<accession>A0A2G8JQP2</accession>
<dbReference type="Proteomes" id="UP000230750">
    <property type="component" value="Unassembled WGS sequence"/>
</dbReference>
<dbReference type="Pfam" id="PF00665">
    <property type="entry name" value="rve"/>
    <property type="match status" value="1"/>
</dbReference>